<feature type="region of interest" description="Disordered" evidence="1">
    <location>
        <begin position="39"/>
        <end position="138"/>
    </location>
</feature>
<evidence type="ECO:0000313" key="3">
    <source>
        <dbReference type="EMBL" id="MBO2454441.1"/>
    </source>
</evidence>
<dbReference type="SMART" id="SM00637">
    <property type="entry name" value="CBD_II"/>
    <property type="match status" value="1"/>
</dbReference>
<organism evidence="3 4">
    <name type="scientific">Actinomadura barringtoniae</name>
    <dbReference type="NCBI Taxonomy" id="1427535"/>
    <lineage>
        <taxon>Bacteria</taxon>
        <taxon>Bacillati</taxon>
        <taxon>Actinomycetota</taxon>
        <taxon>Actinomycetes</taxon>
        <taxon>Streptosporangiales</taxon>
        <taxon>Thermomonosporaceae</taxon>
        <taxon>Actinomadura</taxon>
    </lineage>
</organism>
<dbReference type="SUPFAM" id="SSF49384">
    <property type="entry name" value="Carbohydrate-binding domain"/>
    <property type="match status" value="1"/>
</dbReference>
<feature type="compositionally biased region" description="Pro residues" evidence="1">
    <location>
        <begin position="125"/>
        <end position="138"/>
    </location>
</feature>
<gene>
    <name evidence="3" type="ORF">J4573_45650</name>
</gene>
<name>A0A939PTE4_9ACTN</name>
<accession>A0A939PTE4</accession>
<dbReference type="Proteomes" id="UP000669179">
    <property type="component" value="Unassembled WGS sequence"/>
</dbReference>
<dbReference type="InterPro" id="IPR008965">
    <property type="entry name" value="CBM2/CBM3_carb-bd_dom_sf"/>
</dbReference>
<dbReference type="InterPro" id="IPR001919">
    <property type="entry name" value="CBD2"/>
</dbReference>
<protein>
    <recommendedName>
        <fullName evidence="2">CBM2 domain-containing protein</fullName>
    </recommendedName>
</protein>
<feature type="domain" description="CBM2" evidence="2">
    <location>
        <begin position="141"/>
        <end position="233"/>
    </location>
</feature>
<evidence type="ECO:0000313" key="4">
    <source>
        <dbReference type="Proteomes" id="UP000669179"/>
    </source>
</evidence>
<sequence length="236" mass="23093">MRRAVIGTLGVVALGTTGLALASIFGDYSDPAMPQASVQCGPPDCVGPNLESGLTTTPSSLPNQNAAGGGGAGAPANPAQGKPGDRPGAVNPSQTPGSPSSPGTPSAPGTRRPGTGNNPHDGLVPPTPRVPAPAHPGLPPVTVAYSTRDAGYHHTQGVYTVTNNGATTLAPWHLTFTLPRSGGLLGGLLGGHRSKTVTVNGGAIAPGGHATVTFDLSDSRSGPSGCLLNGKACVAG</sequence>
<dbReference type="RefSeq" id="WP_208262649.1">
    <property type="nucleotide sequence ID" value="NZ_JAGEOJ010000026.1"/>
</dbReference>
<dbReference type="GO" id="GO:0004553">
    <property type="term" value="F:hydrolase activity, hydrolyzing O-glycosyl compounds"/>
    <property type="evidence" value="ECO:0007669"/>
    <property type="project" value="InterPro"/>
</dbReference>
<proteinExistence type="predicted"/>
<keyword evidence="4" id="KW-1185">Reference proteome</keyword>
<comment type="caution">
    <text evidence="3">The sequence shown here is derived from an EMBL/GenBank/DDBJ whole genome shotgun (WGS) entry which is preliminary data.</text>
</comment>
<dbReference type="GO" id="GO:0005975">
    <property type="term" value="P:carbohydrate metabolic process"/>
    <property type="evidence" value="ECO:0007669"/>
    <property type="project" value="InterPro"/>
</dbReference>
<evidence type="ECO:0000256" key="1">
    <source>
        <dbReference type="SAM" id="MobiDB-lite"/>
    </source>
</evidence>
<dbReference type="AlphaFoldDB" id="A0A939PTE4"/>
<dbReference type="EMBL" id="JAGEOJ010000026">
    <property type="protein sequence ID" value="MBO2454441.1"/>
    <property type="molecule type" value="Genomic_DNA"/>
</dbReference>
<dbReference type="Gene3D" id="2.60.40.290">
    <property type="match status" value="1"/>
</dbReference>
<reference evidence="3" key="1">
    <citation type="submission" date="2021-03" db="EMBL/GenBank/DDBJ databases">
        <authorList>
            <person name="Kanchanasin P."/>
            <person name="Saeng-In P."/>
            <person name="Phongsopitanun W."/>
            <person name="Yuki M."/>
            <person name="Kudo T."/>
            <person name="Ohkuma M."/>
            <person name="Tanasupawat S."/>
        </authorList>
    </citation>
    <scope>NUCLEOTIDE SEQUENCE</scope>
    <source>
        <strain evidence="3">GKU 128</strain>
    </source>
</reference>
<feature type="compositionally biased region" description="Low complexity" evidence="1">
    <location>
        <begin position="92"/>
        <end position="110"/>
    </location>
</feature>
<evidence type="ECO:0000259" key="2">
    <source>
        <dbReference type="SMART" id="SM00637"/>
    </source>
</evidence>
<dbReference type="InterPro" id="IPR012291">
    <property type="entry name" value="CBM2_carb-bd_dom_sf"/>
</dbReference>
<dbReference type="GO" id="GO:0030247">
    <property type="term" value="F:polysaccharide binding"/>
    <property type="evidence" value="ECO:0007669"/>
    <property type="project" value="InterPro"/>
</dbReference>
<feature type="compositionally biased region" description="Polar residues" evidence="1">
    <location>
        <begin position="52"/>
        <end position="61"/>
    </location>
</feature>